<proteinExistence type="predicted"/>
<dbReference type="WBParaSite" id="EEL_0000709601-mRNA-1">
    <property type="protein sequence ID" value="EEL_0000709601-mRNA-1"/>
    <property type="gene ID" value="EEL_0000709601"/>
</dbReference>
<name>A0A0R3RXX2_9BILA</name>
<evidence type="ECO:0000313" key="2">
    <source>
        <dbReference type="WBParaSite" id="EEL_0000709601-mRNA-1"/>
    </source>
</evidence>
<keyword evidence="1" id="KW-1185">Reference proteome</keyword>
<reference evidence="2" key="1">
    <citation type="submission" date="2017-02" db="UniProtKB">
        <authorList>
            <consortium name="WormBaseParasite"/>
        </authorList>
    </citation>
    <scope>IDENTIFICATION</scope>
</reference>
<protein>
    <submittedName>
        <fullName evidence="2">DDE_Tnp_1_7 domain-containing protein</fullName>
    </submittedName>
</protein>
<dbReference type="STRING" id="1147741.A0A0R3RXX2"/>
<accession>A0A0R3RXX2</accession>
<organism evidence="1 2">
    <name type="scientific">Elaeophora elaphi</name>
    <dbReference type="NCBI Taxonomy" id="1147741"/>
    <lineage>
        <taxon>Eukaryota</taxon>
        <taxon>Metazoa</taxon>
        <taxon>Ecdysozoa</taxon>
        <taxon>Nematoda</taxon>
        <taxon>Chromadorea</taxon>
        <taxon>Rhabditida</taxon>
        <taxon>Spirurina</taxon>
        <taxon>Spiruromorpha</taxon>
        <taxon>Filarioidea</taxon>
        <taxon>Onchocercidae</taxon>
        <taxon>Elaeophora</taxon>
    </lineage>
</organism>
<evidence type="ECO:0000313" key="1">
    <source>
        <dbReference type="Proteomes" id="UP000050640"/>
    </source>
</evidence>
<dbReference type="Proteomes" id="UP000050640">
    <property type="component" value="Unplaced"/>
</dbReference>
<dbReference type="AlphaFoldDB" id="A0A0R3RXX2"/>
<sequence length="113" mass="12732">MSKDLKKMYALTEQQLLLIQRYFMSGTSDNENEADEWIRSGGNDSSGMDTEDEAGVIDWTDFDSFDVVDTNDPRPALIRKESKDFKKTAKNSRWLQGSLISAVGRCKACLGEI</sequence>